<protein>
    <submittedName>
        <fullName evidence="2">Uncharacterized protein</fullName>
    </submittedName>
</protein>
<name>A0A0F9MYD1_9ZZZZ</name>
<accession>A0A0F9MYD1</accession>
<evidence type="ECO:0000313" key="2">
    <source>
        <dbReference type="EMBL" id="KKN04447.1"/>
    </source>
</evidence>
<feature type="region of interest" description="Disordered" evidence="1">
    <location>
        <begin position="110"/>
        <end position="162"/>
    </location>
</feature>
<feature type="region of interest" description="Disordered" evidence="1">
    <location>
        <begin position="1"/>
        <end position="20"/>
    </location>
</feature>
<comment type="caution">
    <text evidence="2">The sequence shown here is derived from an EMBL/GenBank/DDBJ whole genome shotgun (WGS) entry which is preliminary data.</text>
</comment>
<dbReference type="AlphaFoldDB" id="A0A0F9MYD1"/>
<evidence type="ECO:0000256" key="1">
    <source>
        <dbReference type="SAM" id="MobiDB-lite"/>
    </source>
</evidence>
<gene>
    <name evidence="2" type="ORF">LCGC14_1097350</name>
</gene>
<organism evidence="2">
    <name type="scientific">marine sediment metagenome</name>
    <dbReference type="NCBI Taxonomy" id="412755"/>
    <lineage>
        <taxon>unclassified sequences</taxon>
        <taxon>metagenomes</taxon>
        <taxon>ecological metagenomes</taxon>
    </lineage>
</organism>
<reference evidence="2" key="1">
    <citation type="journal article" date="2015" name="Nature">
        <title>Complex archaea that bridge the gap between prokaryotes and eukaryotes.</title>
        <authorList>
            <person name="Spang A."/>
            <person name="Saw J.H."/>
            <person name="Jorgensen S.L."/>
            <person name="Zaremba-Niedzwiedzka K."/>
            <person name="Martijn J."/>
            <person name="Lind A.E."/>
            <person name="van Eijk R."/>
            <person name="Schleper C."/>
            <person name="Guy L."/>
            <person name="Ettema T.J."/>
        </authorList>
    </citation>
    <scope>NUCLEOTIDE SEQUENCE</scope>
</reference>
<dbReference type="EMBL" id="LAZR01004920">
    <property type="protein sequence ID" value="KKN04447.1"/>
    <property type="molecule type" value="Genomic_DNA"/>
</dbReference>
<proteinExistence type="predicted"/>
<sequence length="162" mass="18008">MAKATENRVPKGSRKSLKSMSESHRAHVLFWEPHLDNLRAEFVWIAVSRYPERGGEGSHYVAVKRGDKDYAIIDFDTSKGTKVTKRNVLDEGFNSSTAMLEAFKTYRQMARDERAEATAAKAGKPAKKSVRKTGTSKSKTAPKKPAGRKPASRTRKPATAKK</sequence>
<feature type="compositionally biased region" description="Basic residues" evidence="1">
    <location>
        <begin position="140"/>
        <end position="162"/>
    </location>
</feature>